<evidence type="ECO:0000313" key="1">
    <source>
        <dbReference type="EMBL" id="KIL63335.1"/>
    </source>
</evidence>
<reference evidence="1 2" key="1">
    <citation type="submission" date="2014-04" db="EMBL/GenBank/DDBJ databases">
        <title>Evolutionary Origins and Diversification of the Mycorrhizal Mutualists.</title>
        <authorList>
            <consortium name="DOE Joint Genome Institute"/>
            <consortium name="Mycorrhizal Genomics Consortium"/>
            <person name="Kohler A."/>
            <person name="Kuo A."/>
            <person name="Nagy L.G."/>
            <person name="Floudas D."/>
            <person name="Copeland A."/>
            <person name="Barry K.W."/>
            <person name="Cichocki N."/>
            <person name="Veneault-Fourrey C."/>
            <person name="LaButti K."/>
            <person name="Lindquist E.A."/>
            <person name="Lipzen A."/>
            <person name="Lundell T."/>
            <person name="Morin E."/>
            <person name="Murat C."/>
            <person name="Riley R."/>
            <person name="Ohm R."/>
            <person name="Sun H."/>
            <person name="Tunlid A."/>
            <person name="Henrissat B."/>
            <person name="Grigoriev I.V."/>
            <person name="Hibbett D.S."/>
            <person name="Martin F."/>
        </authorList>
    </citation>
    <scope>NUCLEOTIDE SEQUENCE [LARGE SCALE GENOMIC DNA]</scope>
    <source>
        <strain evidence="1 2">Koide BX008</strain>
    </source>
</reference>
<dbReference type="EMBL" id="KN818260">
    <property type="protein sequence ID" value="KIL63335.1"/>
    <property type="molecule type" value="Genomic_DNA"/>
</dbReference>
<dbReference type="Proteomes" id="UP000054549">
    <property type="component" value="Unassembled WGS sequence"/>
</dbReference>
<dbReference type="AlphaFoldDB" id="A0A0C2SJD4"/>
<gene>
    <name evidence="1" type="ORF">M378DRAFT_164646</name>
</gene>
<sequence>MTLIVQIFYLYRIFHVSGRNYWIIMPIVSLDLCHQLSQVFDNDGVYHGYLSHG</sequence>
<proteinExistence type="predicted"/>
<evidence type="ECO:0000313" key="2">
    <source>
        <dbReference type="Proteomes" id="UP000054549"/>
    </source>
</evidence>
<name>A0A0C2SJD4_AMAMK</name>
<accession>A0A0C2SJD4</accession>
<protein>
    <submittedName>
        <fullName evidence="1">Uncharacterized protein</fullName>
    </submittedName>
</protein>
<dbReference type="HOGENOM" id="CLU_3068160_0_0_1"/>
<organism evidence="1 2">
    <name type="scientific">Amanita muscaria (strain Koide BX008)</name>
    <dbReference type="NCBI Taxonomy" id="946122"/>
    <lineage>
        <taxon>Eukaryota</taxon>
        <taxon>Fungi</taxon>
        <taxon>Dikarya</taxon>
        <taxon>Basidiomycota</taxon>
        <taxon>Agaricomycotina</taxon>
        <taxon>Agaricomycetes</taxon>
        <taxon>Agaricomycetidae</taxon>
        <taxon>Agaricales</taxon>
        <taxon>Pluteineae</taxon>
        <taxon>Amanitaceae</taxon>
        <taxon>Amanita</taxon>
    </lineage>
</organism>
<keyword evidence="2" id="KW-1185">Reference proteome</keyword>
<dbReference type="InParanoid" id="A0A0C2SJD4"/>